<evidence type="ECO:0000256" key="6">
    <source>
        <dbReference type="ARBA" id="ARBA00022801"/>
    </source>
</evidence>
<comment type="subcellular location">
    <subcellularLocation>
        <location evidence="2">Cell membrane</location>
        <topology evidence="2">Single-pass type II membrane protein</topology>
    </subcellularLocation>
</comment>
<dbReference type="Pfam" id="PF01431">
    <property type="entry name" value="Peptidase_M13"/>
    <property type="match status" value="1"/>
</dbReference>
<dbReference type="OMA" id="SCIHHMR"/>
<evidence type="ECO:0000256" key="3">
    <source>
        <dbReference type="ARBA" id="ARBA00007357"/>
    </source>
</evidence>
<keyword evidence="5" id="KW-0479">Metal-binding</keyword>
<organism evidence="11 12">
    <name type="scientific">Drosophila busckii</name>
    <name type="common">Fruit fly</name>
    <dbReference type="NCBI Taxonomy" id="30019"/>
    <lineage>
        <taxon>Eukaryota</taxon>
        <taxon>Metazoa</taxon>
        <taxon>Ecdysozoa</taxon>
        <taxon>Arthropoda</taxon>
        <taxon>Hexapoda</taxon>
        <taxon>Insecta</taxon>
        <taxon>Pterygota</taxon>
        <taxon>Neoptera</taxon>
        <taxon>Endopterygota</taxon>
        <taxon>Diptera</taxon>
        <taxon>Brachycera</taxon>
        <taxon>Muscomorpha</taxon>
        <taxon>Ephydroidea</taxon>
        <taxon>Drosophilidae</taxon>
        <taxon>Drosophila</taxon>
    </lineage>
</organism>
<dbReference type="SMR" id="A0A0M5J4G7"/>
<name>A0A0M5J4G7_DROBS</name>
<dbReference type="Gene3D" id="3.40.390.10">
    <property type="entry name" value="Collagenase (Catalytic Domain)"/>
    <property type="match status" value="1"/>
</dbReference>
<accession>A0A0M5J4G7</accession>
<feature type="domain" description="Peptidase M13 N-terminal" evidence="10">
    <location>
        <begin position="72"/>
        <end position="254"/>
    </location>
</feature>
<evidence type="ECO:0000313" key="12">
    <source>
        <dbReference type="Proteomes" id="UP000494163"/>
    </source>
</evidence>
<dbReference type="EMBL" id="CP012524">
    <property type="protein sequence ID" value="ALC40694.1"/>
    <property type="molecule type" value="Genomic_DNA"/>
</dbReference>
<protein>
    <submittedName>
        <fullName evidence="11">CG8550</fullName>
    </submittedName>
</protein>
<dbReference type="PROSITE" id="PS51885">
    <property type="entry name" value="NEPRILYSIN"/>
    <property type="match status" value="1"/>
</dbReference>
<dbReference type="InterPro" id="IPR008753">
    <property type="entry name" value="Peptidase_M13_N"/>
</dbReference>
<dbReference type="OrthoDB" id="8048565at2759"/>
<dbReference type="InterPro" id="IPR024079">
    <property type="entry name" value="MetalloPept_cat_dom_sf"/>
</dbReference>
<evidence type="ECO:0000256" key="4">
    <source>
        <dbReference type="ARBA" id="ARBA00022670"/>
    </source>
</evidence>
<keyword evidence="8" id="KW-0482">Metalloprotease</keyword>
<dbReference type="Proteomes" id="UP000494163">
    <property type="component" value="Chromosome 2R"/>
</dbReference>
<dbReference type="GO" id="GO:0016485">
    <property type="term" value="P:protein processing"/>
    <property type="evidence" value="ECO:0007669"/>
    <property type="project" value="TreeGrafter"/>
</dbReference>
<keyword evidence="6" id="KW-0378">Hydrolase</keyword>
<keyword evidence="7" id="KW-0862">Zinc</keyword>
<keyword evidence="4" id="KW-0645">Protease</keyword>
<dbReference type="InterPro" id="IPR000718">
    <property type="entry name" value="Peptidase_M13"/>
</dbReference>
<dbReference type="InterPro" id="IPR018497">
    <property type="entry name" value="Peptidase_M13_C"/>
</dbReference>
<feature type="domain" description="Peptidase M13 C-terminal" evidence="9">
    <location>
        <begin position="323"/>
        <end position="502"/>
    </location>
</feature>
<evidence type="ECO:0000256" key="8">
    <source>
        <dbReference type="ARBA" id="ARBA00023049"/>
    </source>
</evidence>
<dbReference type="GO" id="GO:0005886">
    <property type="term" value="C:plasma membrane"/>
    <property type="evidence" value="ECO:0007669"/>
    <property type="project" value="UniProtKB-SubCell"/>
</dbReference>
<evidence type="ECO:0000256" key="5">
    <source>
        <dbReference type="ARBA" id="ARBA00022723"/>
    </source>
</evidence>
<gene>
    <name evidence="11" type="ORF">Dbus_chr2Rg273</name>
</gene>
<evidence type="ECO:0000256" key="7">
    <source>
        <dbReference type="ARBA" id="ARBA00022833"/>
    </source>
</evidence>
<evidence type="ECO:0000256" key="1">
    <source>
        <dbReference type="ARBA" id="ARBA00001947"/>
    </source>
</evidence>
<evidence type="ECO:0000259" key="9">
    <source>
        <dbReference type="Pfam" id="PF01431"/>
    </source>
</evidence>
<comment type="cofactor">
    <cofactor evidence="1">
        <name>Zn(2+)</name>
        <dbReference type="ChEBI" id="CHEBI:29105"/>
    </cofactor>
</comment>
<reference evidence="11 12" key="1">
    <citation type="submission" date="2015-08" db="EMBL/GenBank/DDBJ databases">
        <title>Ancestral chromatin configuration constrains chromatin evolution on differentiating sex chromosomes in Drosophila.</title>
        <authorList>
            <person name="Zhou Q."/>
            <person name="Bachtrog D."/>
        </authorList>
    </citation>
    <scope>NUCLEOTIDE SEQUENCE [LARGE SCALE GENOMIC DNA]</scope>
    <source>
        <tissue evidence="11">Whole larvae</tissue>
    </source>
</reference>
<proteinExistence type="inferred from homology"/>
<dbReference type="SUPFAM" id="SSF55486">
    <property type="entry name" value="Metalloproteases ('zincins'), catalytic domain"/>
    <property type="match status" value="1"/>
</dbReference>
<sequence length="508" mass="58803">MRDYFKACGKQQSQELKELKQQQLQLWAWLGKLRQYGLNGVFFEQTVDVAYNDSKRYVLQLKMPASADLEQLAVDAELQQFVWQLRDLTASYDSEESTIQSWSFDELQQQIPQINWQMYFEALLTFDLSAVRVEVSDVAYLRAVGQLLQRSQPSNIAAYVQLQLAKFMQQARPKRGSNYDCIQHMRALLPLGMNYIYNRYVYKTRATDMQQLQALFATLKQVFAKYLTANRLSLNQQQLAYLRNKLQHMQLQLGNLPPNATSSYYNAHYGSISFANDFEHNLLAALQLRTRLQHAPLMQPHAQLQLDTYYVNDDLFVARNAPYFEPERNTLTVPLIFMQLPFYHQSQHPVFRHSLMGFILAHELNHAFEHEGILYDYAGNESPLGASIRQQPAYQLALKCVVQESTTAALKERLADVNGLQLAYDAFFGLNHDSSQFAYLPYAFEQRLLAPQLFHLNFAQFFCGRLPIALGHDMDNVRVYIAQKYLHQFAIDFKCAPTSATNCSLWRA</sequence>
<dbReference type="PANTHER" id="PTHR11733">
    <property type="entry name" value="ZINC METALLOPROTEASE FAMILY M13 NEPRILYSIN-RELATED"/>
    <property type="match status" value="1"/>
</dbReference>
<dbReference type="PANTHER" id="PTHR11733:SF241">
    <property type="entry name" value="GH26575P-RELATED"/>
    <property type="match status" value="1"/>
</dbReference>
<evidence type="ECO:0000256" key="2">
    <source>
        <dbReference type="ARBA" id="ARBA00004401"/>
    </source>
</evidence>
<dbReference type="GO" id="GO:0046872">
    <property type="term" value="F:metal ion binding"/>
    <property type="evidence" value="ECO:0007669"/>
    <property type="project" value="UniProtKB-KW"/>
</dbReference>
<dbReference type="PRINTS" id="PR00786">
    <property type="entry name" value="NEPRILYSIN"/>
</dbReference>
<comment type="similarity">
    <text evidence="3">Belongs to the peptidase M13 family.</text>
</comment>
<dbReference type="Pfam" id="PF05649">
    <property type="entry name" value="Peptidase_M13_N"/>
    <property type="match status" value="1"/>
</dbReference>
<keyword evidence="12" id="KW-1185">Reference proteome</keyword>
<evidence type="ECO:0000313" key="11">
    <source>
        <dbReference type="EMBL" id="ALC40694.1"/>
    </source>
</evidence>
<dbReference type="GO" id="GO:0004222">
    <property type="term" value="F:metalloendopeptidase activity"/>
    <property type="evidence" value="ECO:0007669"/>
    <property type="project" value="InterPro"/>
</dbReference>
<dbReference type="AlphaFoldDB" id="A0A0M5J4G7"/>
<evidence type="ECO:0000259" key="10">
    <source>
        <dbReference type="Pfam" id="PF05649"/>
    </source>
</evidence>